<evidence type="ECO:0000313" key="2">
    <source>
        <dbReference type="EMBL" id="GMI39381.1"/>
    </source>
</evidence>
<gene>
    <name evidence="2" type="ORF">TeGR_g10497</name>
</gene>
<dbReference type="EMBL" id="BRYB01002081">
    <property type="protein sequence ID" value="GMI39381.1"/>
    <property type="molecule type" value="Genomic_DNA"/>
</dbReference>
<reference evidence="2 3" key="1">
    <citation type="journal article" date="2023" name="Commun. Biol.">
        <title>Genome analysis of Parmales, the sister group of diatoms, reveals the evolutionary specialization of diatoms from phago-mixotrophs to photoautotrophs.</title>
        <authorList>
            <person name="Ban H."/>
            <person name="Sato S."/>
            <person name="Yoshikawa S."/>
            <person name="Yamada K."/>
            <person name="Nakamura Y."/>
            <person name="Ichinomiya M."/>
            <person name="Sato N."/>
            <person name="Blanc-Mathieu R."/>
            <person name="Endo H."/>
            <person name="Kuwata A."/>
            <person name="Ogata H."/>
        </authorList>
    </citation>
    <scope>NUCLEOTIDE SEQUENCE [LARGE SCALE GENOMIC DNA]</scope>
</reference>
<feature type="chain" id="PRO_5046299730" evidence="1">
    <location>
        <begin position="20"/>
        <end position="340"/>
    </location>
</feature>
<organism evidence="2 3">
    <name type="scientific">Tetraparma gracilis</name>
    <dbReference type="NCBI Taxonomy" id="2962635"/>
    <lineage>
        <taxon>Eukaryota</taxon>
        <taxon>Sar</taxon>
        <taxon>Stramenopiles</taxon>
        <taxon>Ochrophyta</taxon>
        <taxon>Bolidophyceae</taxon>
        <taxon>Parmales</taxon>
        <taxon>Triparmaceae</taxon>
        <taxon>Tetraparma</taxon>
    </lineage>
</organism>
<comment type="caution">
    <text evidence="2">The sequence shown here is derived from an EMBL/GenBank/DDBJ whole genome shotgun (WGS) entry which is preliminary data.</text>
</comment>
<keyword evidence="3" id="KW-1185">Reference proteome</keyword>
<dbReference type="Gene3D" id="2.115.10.20">
    <property type="entry name" value="Glycosyl hydrolase domain, family 43"/>
    <property type="match status" value="1"/>
</dbReference>
<sequence length="340" mass="36662">MLRPLSAALALTAVSAVAAAPECSNVILASFGGEPYDESLYLSYSSAPSGPGAVQFTPLNDGNPVLTSEIGAKTIRDPFVQRSPTGGFRIVTSDMPADGDMYWRGTTISTWSSPDLISFNDAQTLTVFPDKVDDPEWVTWAPEWIENPDEDNILLFWSGGHFNSTALKNIWAATIDVSFDASTLSAPFKLLDAGYTTIDGDMVKDADDVYHLFFKDERGSNSFDTDDKAVRVVTSKSPKGPFNADEISDLLSPTLTEGPSAFIVPNPAEGEAANLMFYDCFMNGRYGVSESDFLDEGWASVGDSSCDGFGDSVSFPDGARHGSVVCVSEDEMTKILEHWG</sequence>
<feature type="signal peptide" evidence="1">
    <location>
        <begin position="1"/>
        <end position="19"/>
    </location>
</feature>
<keyword evidence="1" id="KW-0732">Signal</keyword>
<dbReference type="CDD" id="cd08983">
    <property type="entry name" value="GH43_Bt3655-like"/>
    <property type="match status" value="1"/>
</dbReference>
<dbReference type="Proteomes" id="UP001165060">
    <property type="component" value="Unassembled WGS sequence"/>
</dbReference>
<evidence type="ECO:0000256" key="1">
    <source>
        <dbReference type="SAM" id="SignalP"/>
    </source>
</evidence>
<name>A0ABQ6N4M1_9STRA</name>
<protein>
    <submittedName>
        <fullName evidence="2">Uncharacterized protein</fullName>
    </submittedName>
</protein>
<evidence type="ECO:0000313" key="3">
    <source>
        <dbReference type="Proteomes" id="UP001165060"/>
    </source>
</evidence>
<dbReference type="SUPFAM" id="SSF75005">
    <property type="entry name" value="Arabinanase/levansucrase/invertase"/>
    <property type="match status" value="1"/>
</dbReference>
<dbReference type="InterPro" id="IPR023296">
    <property type="entry name" value="Glyco_hydro_beta-prop_sf"/>
</dbReference>
<accession>A0ABQ6N4M1</accession>
<proteinExistence type="predicted"/>